<dbReference type="GO" id="GO:0005886">
    <property type="term" value="C:plasma membrane"/>
    <property type="evidence" value="ECO:0007669"/>
    <property type="project" value="UniProtKB-SubCell"/>
</dbReference>
<dbReference type="PANTHER" id="PTHR33446:SF13">
    <property type="entry name" value="TONB PROTEIN"/>
    <property type="match status" value="1"/>
</dbReference>
<dbReference type="Proteomes" id="UP000256343">
    <property type="component" value="Unassembled WGS sequence"/>
</dbReference>
<dbReference type="RefSeq" id="WP_114357656.1">
    <property type="nucleotide sequence ID" value="NZ_QRDT01000007.1"/>
</dbReference>
<dbReference type="Pfam" id="PF03544">
    <property type="entry name" value="TonB_C"/>
    <property type="match status" value="1"/>
</dbReference>
<proteinExistence type="inferred from homology"/>
<evidence type="ECO:0000313" key="14">
    <source>
        <dbReference type="EMBL" id="SSW90583.1"/>
    </source>
</evidence>
<protein>
    <submittedName>
        <fullName evidence="14">Outer membrane transport energization protein TonB</fullName>
    </submittedName>
</protein>
<dbReference type="GO" id="GO:0015031">
    <property type="term" value="P:protein transport"/>
    <property type="evidence" value="ECO:0007669"/>
    <property type="project" value="UniProtKB-KW"/>
</dbReference>
<feature type="region of interest" description="Disordered" evidence="10">
    <location>
        <begin position="60"/>
        <end position="166"/>
    </location>
</feature>
<evidence type="ECO:0000256" key="3">
    <source>
        <dbReference type="ARBA" id="ARBA00022448"/>
    </source>
</evidence>
<evidence type="ECO:0000313" key="16">
    <source>
        <dbReference type="Proteomes" id="UP000256343"/>
    </source>
</evidence>
<reference evidence="14 15" key="1">
    <citation type="submission" date="2017-08" db="EMBL/GenBank/DDBJ databases">
        <authorList>
            <person name="de Groot N.N."/>
        </authorList>
    </citation>
    <scope>NUCLEOTIDE SEQUENCE [LARGE SCALE GENOMIC DNA]</scope>
    <source>
        <strain evidence="14 15">JA575</strain>
    </source>
</reference>
<keyword evidence="4" id="KW-1003">Cell membrane</keyword>
<dbReference type="InterPro" id="IPR051045">
    <property type="entry name" value="TonB-dependent_transducer"/>
</dbReference>
<evidence type="ECO:0000256" key="5">
    <source>
        <dbReference type="ARBA" id="ARBA00022519"/>
    </source>
</evidence>
<dbReference type="NCBIfam" id="TIGR01352">
    <property type="entry name" value="tonB_Cterm"/>
    <property type="match status" value="1"/>
</dbReference>
<evidence type="ECO:0000256" key="2">
    <source>
        <dbReference type="ARBA" id="ARBA00006555"/>
    </source>
</evidence>
<organism evidence="14 15">
    <name type="scientific">Rhodopseudomonas pentothenatexigens</name>
    <dbReference type="NCBI Taxonomy" id="999699"/>
    <lineage>
        <taxon>Bacteria</taxon>
        <taxon>Pseudomonadati</taxon>
        <taxon>Pseudomonadota</taxon>
        <taxon>Alphaproteobacteria</taxon>
        <taxon>Hyphomicrobiales</taxon>
        <taxon>Nitrobacteraceae</taxon>
        <taxon>Rhodopseudomonas</taxon>
    </lineage>
</organism>
<dbReference type="PANTHER" id="PTHR33446">
    <property type="entry name" value="PROTEIN TONB-RELATED"/>
    <property type="match status" value="1"/>
</dbReference>
<gene>
    <name evidence="13" type="ORF">BJ125_107191</name>
    <name evidence="14" type="ORF">SAMN05892882_107191</name>
</gene>
<evidence type="ECO:0000256" key="8">
    <source>
        <dbReference type="ARBA" id="ARBA00022989"/>
    </source>
</evidence>
<keyword evidence="9 11" id="KW-0472">Membrane</keyword>
<accession>A0A336JP76</accession>
<evidence type="ECO:0000259" key="12">
    <source>
        <dbReference type="PROSITE" id="PS52015"/>
    </source>
</evidence>
<evidence type="ECO:0000256" key="10">
    <source>
        <dbReference type="SAM" id="MobiDB-lite"/>
    </source>
</evidence>
<evidence type="ECO:0000313" key="15">
    <source>
        <dbReference type="Proteomes" id="UP000252631"/>
    </source>
</evidence>
<evidence type="ECO:0000256" key="6">
    <source>
        <dbReference type="ARBA" id="ARBA00022692"/>
    </source>
</evidence>
<keyword evidence="7" id="KW-0653">Protein transport</keyword>
<dbReference type="Proteomes" id="UP000252631">
    <property type="component" value="Unassembled WGS sequence"/>
</dbReference>
<dbReference type="GO" id="GO:0055085">
    <property type="term" value="P:transmembrane transport"/>
    <property type="evidence" value="ECO:0007669"/>
    <property type="project" value="InterPro"/>
</dbReference>
<keyword evidence="6 11" id="KW-0812">Transmembrane</keyword>
<feature type="domain" description="TonB C-terminal" evidence="12">
    <location>
        <begin position="185"/>
        <end position="276"/>
    </location>
</feature>
<evidence type="ECO:0000256" key="1">
    <source>
        <dbReference type="ARBA" id="ARBA00004383"/>
    </source>
</evidence>
<dbReference type="OrthoDB" id="7433592at2"/>
<dbReference type="SUPFAM" id="SSF74653">
    <property type="entry name" value="TolA/TonB C-terminal domain"/>
    <property type="match status" value="1"/>
</dbReference>
<comment type="similarity">
    <text evidence="2">Belongs to the TonB family.</text>
</comment>
<dbReference type="AlphaFoldDB" id="A0A336JP76"/>
<reference evidence="13 16" key="2">
    <citation type="submission" date="2018-07" db="EMBL/GenBank/DDBJ databases">
        <title>Genomic Encyclopedia of Archaeal and Bacterial Type Strains, Phase II (KMG-II): from individual species to whole genera.</title>
        <authorList>
            <person name="Goeker M."/>
        </authorList>
    </citation>
    <scope>NUCLEOTIDE SEQUENCE [LARGE SCALE GENOMIC DNA]</scope>
    <source>
        <strain evidence="13 16">JA575</strain>
    </source>
</reference>
<sequence>MNDYALHETPGRGRSQWLLSAAAIVVAHFGLIAAAVAWYQQAPAPGVAMPVIMVDMAPDPAVPAPQPQDLAPGPEMQEAPAPHEEATPQRPEAPQQLAEQLPESPAPVLPTPEVVLPQQRQPAEPEPVKREPAKPKRDHAKREETKPKSQAPAPRSTAPPKAERQAALAAAARAGQAAAAAALPSYRDRLAAHLVRYRQYPAGSRAAREQGTAMLSFTVGRGGQVLGSRLARSSGHAALDAETMAMIRRAQPLPPFPSEITQSSLSFTVPVRFSLQ</sequence>
<keyword evidence="3" id="KW-0813">Transport</keyword>
<evidence type="ECO:0000256" key="7">
    <source>
        <dbReference type="ARBA" id="ARBA00022927"/>
    </source>
</evidence>
<dbReference type="EMBL" id="UFQQ01000007">
    <property type="protein sequence ID" value="SSW90583.1"/>
    <property type="molecule type" value="Genomic_DNA"/>
</dbReference>
<evidence type="ECO:0000256" key="9">
    <source>
        <dbReference type="ARBA" id="ARBA00023136"/>
    </source>
</evidence>
<dbReference type="PROSITE" id="PS52015">
    <property type="entry name" value="TONB_CTD"/>
    <property type="match status" value="1"/>
</dbReference>
<keyword evidence="5" id="KW-0997">Cell inner membrane</keyword>
<name>A0A336JP76_9BRAD</name>
<dbReference type="InterPro" id="IPR006260">
    <property type="entry name" value="TonB/TolA_C"/>
</dbReference>
<keyword evidence="16" id="KW-1185">Reference proteome</keyword>
<comment type="subcellular location">
    <subcellularLocation>
        <location evidence="1">Cell inner membrane</location>
        <topology evidence="1">Single-pass membrane protein</topology>
        <orientation evidence="1">Periplasmic side</orientation>
    </subcellularLocation>
</comment>
<evidence type="ECO:0000313" key="13">
    <source>
        <dbReference type="EMBL" id="RED37616.1"/>
    </source>
</evidence>
<keyword evidence="8 11" id="KW-1133">Transmembrane helix</keyword>
<evidence type="ECO:0000256" key="11">
    <source>
        <dbReference type="SAM" id="Phobius"/>
    </source>
</evidence>
<dbReference type="Gene3D" id="3.30.1150.10">
    <property type="match status" value="1"/>
</dbReference>
<dbReference type="InterPro" id="IPR037682">
    <property type="entry name" value="TonB_C"/>
</dbReference>
<feature type="transmembrane region" description="Helical" evidence="11">
    <location>
        <begin position="17"/>
        <end position="39"/>
    </location>
</feature>
<evidence type="ECO:0000256" key="4">
    <source>
        <dbReference type="ARBA" id="ARBA00022475"/>
    </source>
</evidence>
<feature type="compositionally biased region" description="Basic and acidic residues" evidence="10">
    <location>
        <begin position="126"/>
        <end position="147"/>
    </location>
</feature>
<dbReference type="EMBL" id="QRDT01000007">
    <property type="protein sequence ID" value="RED37616.1"/>
    <property type="molecule type" value="Genomic_DNA"/>
</dbReference>